<feature type="transmembrane region" description="Helical" evidence="1">
    <location>
        <begin position="161"/>
        <end position="181"/>
    </location>
</feature>
<accession>A0ABV7F419</accession>
<evidence type="ECO:0000313" key="4">
    <source>
        <dbReference type="Proteomes" id="UP001595530"/>
    </source>
</evidence>
<dbReference type="RefSeq" id="WP_390323329.1">
    <property type="nucleotide sequence ID" value="NZ_JBHRTP010000036.1"/>
</dbReference>
<dbReference type="PANTHER" id="PTHR42208:SF1">
    <property type="entry name" value="HEAVY METAL TRANSPORTER"/>
    <property type="match status" value="1"/>
</dbReference>
<organism evidence="3 4">
    <name type="scientific">Undibacterium arcticum</name>
    <dbReference type="NCBI Taxonomy" id="1762892"/>
    <lineage>
        <taxon>Bacteria</taxon>
        <taxon>Pseudomonadati</taxon>
        <taxon>Pseudomonadota</taxon>
        <taxon>Betaproteobacteria</taxon>
        <taxon>Burkholderiales</taxon>
        <taxon>Oxalobacteraceae</taxon>
        <taxon>Undibacterium</taxon>
    </lineage>
</organism>
<keyword evidence="4" id="KW-1185">Reference proteome</keyword>
<keyword evidence="1" id="KW-0812">Transmembrane</keyword>
<name>A0ABV7F419_9BURK</name>
<dbReference type="EMBL" id="JBHRTP010000036">
    <property type="protein sequence ID" value="MFC3108745.1"/>
    <property type="molecule type" value="Genomic_DNA"/>
</dbReference>
<evidence type="ECO:0000256" key="1">
    <source>
        <dbReference type="SAM" id="Phobius"/>
    </source>
</evidence>
<evidence type="ECO:0000313" key="3">
    <source>
        <dbReference type="EMBL" id="MFC3108745.1"/>
    </source>
</evidence>
<proteinExistence type="predicted"/>
<keyword evidence="1" id="KW-0472">Membrane</keyword>
<keyword evidence="1" id="KW-1133">Transmembrane helix</keyword>
<feature type="transmembrane region" description="Helical" evidence="1">
    <location>
        <begin position="75"/>
        <end position="96"/>
    </location>
</feature>
<gene>
    <name evidence="3" type="ORF">ACFOFO_12360</name>
</gene>
<feature type="transmembrane region" description="Helical" evidence="1">
    <location>
        <begin position="44"/>
        <end position="63"/>
    </location>
</feature>
<feature type="transmembrane region" description="Helical" evidence="1">
    <location>
        <begin position="102"/>
        <end position="119"/>
    </location>
</feature>
<sequence>MTGLSLLPIFMIGLLGSVHCVGMCGGIVGAISVAAVPASKFPVAVIVAGAGTTTAASALDGTLRVASYNVGRIGSYAIAGAMAGGIASGARTLAGVSVMQVGGYWLANLMLVALGLYLMGAWRGLAQLEAAGQTIWRRLQPLTGYLLPLDSPLKMLAVGGLWGWLPCGMVYSVLLTAMLTGSALSGATVMLVFGLGTLPTLLAMGVLGAQLRTWMQRRPVRLMSGLIVLSFGLLGLMRATNGLPMHWLDAVCVTSPTAGVQP</sequence>
<dbReference type="Proteomes" id="UP001595530">
    <property type="component" value="Unassembled WGS sequence"/>
</dbReference>
<dbReference type="PANTHER" id="PTHR42208">
    <property type="entry name" value="HEAVY METAL TRANSPORTER-RELATED"/>
    <property type="match status" value="1"/>
</dbReference>
<dbReference type="InterPro" id="IPR039447">
    <property type="entry name" value="UreH-like_TM_dom"/>
</dbReference>
<feature type="transmembrane region" description="Helical" evidence="1">
    <location>
        <begin position="220"/>
        <end position="239"/>
    </location>
</feature>
<comment type="caution">
    <text evidence="3">The sequence shown here is derived from an EMBL/GenBank/DDBJ whole genome shotgun (WGS) entry which is preliminary data.</text>
</comment>
<feature type="transmembrane region" description="Helical" evidence="1">
    <location>
        <begin position="187"/>
        <end position="208"/>
    </location>
</feature>
<protein>
    <submittedName>
        <fullName evidence="3">Sulfite exporter TauE/SafE family protein</fullName>
    </submittedName>
</protein>
<reference evidence="4" key="1">
    <citation type="journal article" date="2019" name="Int. J. Syst. Evol. Microbiol.">
        <title>The Global Catalogue of Microorganisms (GCM) 10K type strain sequencing project: providing services to taxonomists for standard genome sequencing and annotation.</title>
        <authorList>
            <consortium name="The Broad Institute Genomics Platform"/>
            <consortium name="The Broad Institute Genome Sequencing Center for Infectious Disease"/>
            <person name="Wu L."/>
            <person name="Ma J."/>
        </authorList>
    </citation>
    <scope>NUCLEOTIDE SEQUENCE [LARGE SCALE GENOMIC DNA]</scope>
    <source>
        <strain evidence="4">KCTC 42986</strain>
    </source>
</reference>
<dbReference type="Pfam" id="PF13386">
    <property type="entry name" value="DsbD_2"/>
    <property type="match status" value="1"/>
</dbReference>
<feature type="domain" description="Urease accessory protein UreH-like transmembrane" evidence="2">
    <location>
        <begin position="9"/>
        <end position="232"/>
    </location>
</feature>
<evidence type="ECO:0000259" key="2">
    <source>
        <dbReference type="Pfam" id="PF13386"/>
    </source>
</evidence>